<evidence type="ECO:0000256" key="1">
    <source>
        <dbReference type="SAM" id="MobiDB-lite"/>
    </source>
</evidence>
<keyword evidence="3" id="KW-1185">Reference proteome</keyword>
<dbReference type="AlphaFoldDB" id="A0A195EYP0"/>
<gene>
    <name evidence="2" type="ORF">ALC56_12122</name>
</gene>
<evidence type="ECO:0000313" key="2">
    <source>
        <dbReference type="EMBL" id="KYN33410.1"/>
    </source>
</evidence>
<dbReference type="EMBL" id="KQ981905">
    <property type="protein sequence ID" value="KYN33410.1"/>
    <property type="molecule type" value="Genomic_DNA"/>
</dbReference>
<accession>A0A195EYP0</accession>
<sequence>MYLLYPSLARWLFIRSCLHLYRITRPSSLESTEWRETAQRPRPTGPLIYQHFSSYGNSRVEKFSYFSFFKANVPRINVMTLRNGDDTIILEVTGSPPVIKRSLMIILGLSLGGCESRIIEFLFRPFTKCTPVVFLRWNRDGDELTLGRDEHYTLVSFDNFISYSALFPAVRFYVLHGQTNRYLSILSERLVIREKNVWYLPSRLRTLRYRTRKKRKSKITRDTESKKEKERERESFSRQDNQVMPARYACCRPMRASGVP</sequence>
<dbReference type="Proteomes" id="UP000078541">
    <property type="component" value="Unassembled WGS sequence"/>
</dbReference>
<organism evidence="2 3">
    <name type="scientific">Trachymyrmex septentrionalis</name>
    <dbReference type="NCBI Taxonomy" id="34720"/>
    <lineage>
        <taxon>Eukaryota</taxon>
        <taxon>Metazoa</taxon>
        <taxon>Ecdysozoa</taxon>
        <taxon>Arthropoda</taxon>
        <taxon>Hexapoda</taxon>
        <taxon>Insecta</taxon>
        <taxon>Pterygota</taxon>
        <taxon>Neoptera</taxon>
        <taxon>Endopterygota</taxon>
        <taxon>Hymenoptera</taxon>
        <taxon>Apocrita</taxon>
        <taxon>Aculeata</taxon>
        <taxon>Formicoidea</taxon>
        <taxon>Formicidae</taxon>
        <taxon>Myrmicinae</taxon>
        <taxon>Trachymyrmex</taxon>
    </lineage>
</organism>
<proteinExistence type="predicted"/>
<feature type="region of interest" description="Disordered" evidence="1">
    <location>
        <begin position="215"/>
        <end position="241"/>
    </location>
</feature>
<feature type="compositionally biased region" description="Basic and acidic residues" evidence="1">
    <location>
        <begin position="219"/>
        <end position="237"/>
    </location>
</feature>
<evidence type="ECO:0000313" key="3">
    <source>
        <dbReference type="Proteomes" id="UP000078541"/>
    </source>
</evidence>
<reference evidence="2 3" key="1">
    <citation type="submission" date="2016-03" db="EMBL/GenBank/DDBJ databases">
        <title>Trachymyrmex septentrionalis WGS genome.</title>
        <authorList>
            <person name="Nygaard S."/>
            <person name="Hu H."/>
            <person name="Boomsma J."/>
            <person name="Zhang G."/>
        </authorList>
    </citation>
    <scope>NUCLEOTIDE SEQUENCE [LARGE SCALE GENOMIC DNA]</scope>
    <source>
        <strain evidence="2">Tsep2-gDNA-1</strain>
        <tissue evidence="2">Whole body</tissue>
    </source>
</reference>
<name>A0A195EYP0_9HYME</name>
<protein>
    <submittedName>
        <fullName evidence="2">Uncharacterized protein</fullName>
    </submittedName>
</protein>